<protein>
    <recommendedName>
        <fullName evidence="4">Flagellar hook-length control protein-like C-terminal domain-containing protein</fullName>
    </recommendedName>
</protein>
<gene>
    <name evidence="2" type="ORF">PP769_12325</name>
</gene>
<organism evidence="2 3">
    <name type="scientific">Candidatus Nitrospira allomarina</name>
    <dbReference type="NCBI Taxonomy" id="3020900"/>
    <lineage>
        <taxon>Bacteria</taxon>
        <taxon>Pseudomonadati</taxon>
        <taxon>Nitrospirota</taxon>
        <taxon>Nitrospiria</taxon>
        <taxon>Nitrospirales</taxon>
        <taxon>Nitrospiraceae</taxon>
        <taxon>Nitrospira</taxon>
    </lineage>
</organism>
<name>A0AA96G8L0_9BACT</name>
<proteinExistence type="predicted"/>
<feature type="compositionally biased region" description="Gly residues" evidence="1">
    <location>
        <begin position="312"/>
        <end position="330"/>
    </location>
</feature>
<dbReference type="AlphaFoldDB" id="A0AA96G8L0"/>
<accession>A0AA96G8L0</accession>
<sequence>MINTLPLFFRSPGNPIPVNNQAGEISLDQPKTTGNPSNNLFAKIFGDRSAADSSFARQADTTSVVAQPKLSDLESFLDTLNLSGEVQPYPYHVTSLASEGLVPLDASQEGPIVGGFLSPHVFSAGGPRADGIQGTPTGNQPGLPFPTSPSTQPPPVGNSLAEKGAAHVAINVNAQQVLRNVVESPGREHQIESAAEHETIVVKTPVPLQDADRVGLRIPPTSLTTSQEPLKPEANLAFQKPKPFEPTPAGIADVVQSSQNRLKYASGIPSVLSESSVNGKESSIGIPLDLLREGNGSSIGDRSREDLEATGKIGGNDPHGGQGFNSGMGGSTHSQSGFLNQSSLASSSGQGVRMAEERVQDLPGPALQRLQMEVQLSENNRVQIDVGVQHRQVYANLLMDQATLKNLAVQNVPQLEEQLTQGEMELQEFSAEVRDHPGEKESNTQSHGQGTQASQRVTTSLHHTTGALSPVAVPAGDHSLHLVA</sequence>
<reference evidence="2 3" key="1">
    <citation type="submission" date="2023-01" db="EMBL/GenBank/DDBJ databases">
        <title>Cultivation and genomic characterization of new, ubiquitous marine nitrite-oxidizing bacteria from the Nitrospirales.</title>
        <authorList>
            <person name="Mueller A.J."/>
            <person name="Daebeler A."/>
            <person name="Herbold C.W."/>
            <person name="Kirkegaard R.H."/>
            <person name="Daims H."/>
        </authorList>
    </citation>
    <scope>NUCLEOTIDE SEQUENCE [LARGE SCALE GENOMIC DNA]</scope>
    <source>
        <strain evidence="2 3">VA</strain>
    </source>
</reference>
<evidence type="ECO:0000313" key="2">
    <source>
        <dbReference type="EMBL" id="WNM56762.1"/>
    </source>
</evidence>
<dbReference type="RefSeq" id="WP_312640508.1">
    <property type="nucleotide sequence ID" value="NZ_CP116967.1"/>
</dbReference>
<dbReference type="Proteomes" id="UP001302719">
    <property type="component" value="Chromosome"/>
</dbReference>
<evidence type="ECO:0000256" key="1">
    <source>
        <dbReference type="SAM" id="MobiDB-lite"/>
    </source>
</evidence>
<evidence type="ECO:0008006" key="4">
    <source>
        <dbReference type="Google" id="ProtNLM"/>
    </source>
</evidence>
<keyword evidence="3" id="KW-1185">Reference proteome</keyword>
<dbReference type="KEGG" id="nall:PP769_12325"/>
<evidence type="ECO:0000313" key="3">
    <source>
        <dbReference type="Proteomes" id="UP001302719"/>
    </source>
</evidence>
<feature type="compositionally biased region" description="Basic and acidic residues" evidence="1">
    <location>
        <begin position="432"/>
        <end position="442"/>
    </location>
</feature>
<feature type="region of interest" description="Disordered" evidence="1">
    <location>
        <begin position="308"/>
        <end position="357"/>
    </location>
</feature>
<feature type="compositionally biased region" description="Polar residues" evidence="1">
    <location>
        <begin position="443"/>
        <end position="457"/>
    </location>
</feature>
<dbReference type="EMBL" id="CP116967">
    <property type="protein sequence ID" value="WNM56762.1"/>
    <property type="molecule type" value="Genomic_DNA"/>
</dbReference>
<feature type="compositionally biased region" description="Pro residues" evidence="1">
    <location>
        <begin position="143"/>
        <end position="156"/>
    </location>
</feature>
<feature type="compositionally biased region" description="Polar residues" evidence="1">
    <location>
        <begin position="331"/>
        <end position="350"/>
    </location>
</feature>
<feature type="region of interest" description="Disordered" evidence="1">
    <location>
        <begin position="129"/>
        <end position="157"/>
    </location>
</feature>
<feature type="region of interest" description="Disordered" evidence="1">
    <location>
        <begin position="432"/>
        <end position="457"/>
    </location>
</feature>